<dbReference type="AlphaFoldDB" id="A0AAV8ZCT2"/>
<evidence type="ECO:0000313" key="8">
    <source>
        <dbReference type="Proteomes" id="UP001162156"/>
    </source>
</evidence>
<evidence type="ECO:0000256" key="1">
    <source>
        <dbReference type="ARBA" id="ARBA00004245"/>
    </source>
</evidence>
<evidence type="ECO:0008006" key="9">
    <source>
        <dbReference type="Google" id="ProtNLM"/>
    </source>
</evidence>
<keyword evidence="2" id="KW-0963">Cytoplasm</keyword>
<dbReference type="GO" id="GO:0005856">
    <property type="term" value="C:cytoskeleton"/>
    <property type="evidence" value="ECO:0007669"/>
    <property type="project" value="UniProtKB-SubCell"/>
</dbReference>
<dbReference type="Proteomes" id="UP001162156">
    <property type="component" value="Unassembled WGS sequence"/>
</dbReference>
<comment type="caution">
    <text evidence="7">The sequence shown here is derived from an EMBL/GenBank/DDBJ whole genome shotgun (WGS) entry which is preliminary data.</text>
</comment>
<dbReference type="Pfam" id="PF00022">
    <property type="entry name" value="Actin"/>
    <property type="match status" value="2"/>
</dbReference>
<evidence type="ECO:0000256" key="5">
    <source>
        <dbReference type="ARBA" id="ARBA00023212"/>
    </source>
</evidence>
<evidence type="ECO:0000256" key="4">
    <source>
        <dbReference type="ARBA" id="ARBA00022840"/>
    </source>
</evidence>
<dbReference type="InterPro" id="IPR004000">
    <property type="entry name" value="Actin"/>
</dbReference>
<keyword evidence="5" id="KW-0206">Cytoskeleton</keyword>
<protein>
    <recommendedName>
        <fullName evidence="9">Actin</fullName>
    </recommendedName>
</protein>
<proteinExistence type="inferred from homology"/>
<dbReference type="EMBL" id="JANEYF010001596">
    <property type="protein sequence ID" value="KAJ8961975.1"/>
    <property type="molecule type" value="Genomic_DNA"/>
</dbReference>
<dbReference type="SMART" id="SM00268">
    <property type="entry name" value="ACTIN"/>
    <property type="match status" value="1"/>
</dbReference>
<dbReference type="Gene3D" id="3.90.640.10">
    <property type="entry name" value="Actin, Chain A, domain 4"/>
    <property type="match status" value="1"/>
</dbReference>
<comment type="similarity">
    <text evidence="6">Belongs to the actin family. ARP1 subfamily.</text>
</comment>
<comment type="subcellular location">
    <subcellularLocation>
        <location evidence="1">Cytoplasm</location>
        <location evidence="1">Cytoskeleton</location>
    </subcellularLocation>
</comment>
<dbReference type="SUPFAM" id="SSF53067">
    <property type="entry name" value="Actin-like ATPase domain"/>
    <property type="match status" value="2"/>
</dbReference>
<gene>
    <name evidence="7" type="ORF">NQ314_005756</name>
</gene>
<evidence type="ECO:0000313" key="7">
    <source>
        <dbReference type="EMBL" id="KAJ8961975.1"/>
    </source>
</evidence>
<dbReference type="FunFam" id="3.90.640.10:FF:000008">
    <property type="entry name" value="alpha-centractin isoform X1"/>
    <property type="match status" value="1"/>
</dbReference>
<name>A0AAV8ZCT2_9CUCU</name>
<organism evidence="7 8">
    <name type="scientific">Rhamnusium bicolor</name>
    <dbReference type="NCBI Taxonomy" id="1586634"/>
    <lineage>
        <taxon>Eukaryota</taxon>
        <taxon>Metazoa</taxon>
        <taxon>Ecdysozoa</taxon>
        <taxon>Arthropoda</taxon>
        <taxon>Hexapoda</taxon>
        <taxon>Insecta</taxon>
        <taxon>Pterygota</taxon>
        <taxon>Neoptera</taxon>
        <taxon>Endopterygota</taxon>
        <taxon>Coleoptera</taxon>
        <taxon>Polyphaga</taxon>
        <taxon>Cucujiformia</taxon>
        <taxon>Chrysomeloidea</taxon>
        <taxon>Cerambycidae</taxon>
        <taxon>Lepturinae</taxon>
        <taxon>Rhagiini</taxon>
        <taxon>Rhamnusium</taxon>
    </lineage>
</organism>
<evidence type="ECO:0000256" key="2">
    <source>
        <dbReference type="ARBA" id="ARBA00022490"/>
    </source>
</evidence>
<keyword evidence="4" id="KW-0067">ATP-binding</keyword>
<dbReference type="FunFam" id="3.30.420.40:FF:000188">
    <property type="entry name" value="Actin like 6B"/>
    <property type="match status" value="1"/>
</dbReference>
<dbReference type="InterPro" id="IPR043129">
    <property type="entry name" value="ATPase_NBD"/>
</dbReference>
<dbReference type="GO" id="GO:0005524">
    <property type="term" value="F:ATP binding"/>
    <property type="evidence" value="ECO:0007669"/>
    <property type="project" value="UniProtKB-KW"/>
</dbReference>
<dbReference type="PANTHER" id="PTHR11937">
    <property type="entry name" value="ACTIN"/>
    <property type="match status" value="1"/>
</dbReference>
<evidence type="ECO:0000256" key="3">
    <source>
        <dbReference type="ARBA" id="ARBA00022741"/>
    </source>
</evidence>
<accession>A0AAV8ZCT2</accession>
<keyword evidence="8" id="KW-1185">Reference proteome</keyword>
<reference evidence="7" key="1">
    <citation type="journal article" date="2023" name="Insect Mol. Biol.">
        <title>Genome sequencing provides insights into the evolution of gene families encoding plant cell wall-degrading enzymes in longhorned beetles.</title>
        <authorList>
            <person name="Shin N.R."/>
            <person name="Okamura Y."/>
            <person name="Kirsch R."/>
            <person name="Pauchet Y."/>
        </authorList>
    </citation>
    <scope>NUCLEOTIDE SEQUENCE</scope>
    <source>
        <strain evidence="7">RBIC_L_NR</strain>
    </source>
</reference>
<dbReference type="PRINTS" id="PR00190">
    <property type="entry name" value="ACTIN"/>
</dbReference>
<sequence>MEAYDVIVNQPVVIDNGTGVIKAGFAGDQIPKCRFPNYVGRPKHTRVMAGALEGDLFIGPKAEEHRGLLSIKYPMEHGIVTDWNDMEKIWSYIYSKDQLYSTGRTTGVVLDSGDGVTHSVPIYEGFALPHSIMRSDIAGRDVSRYLRLLLRKEGIIFRTTAEFESVRTLKEKACYLANNPIKEESMETEQINYTLPDGSVIKVGPARFRAPEILFKPDLIGEECEGLHEVLMYSIQKSDLDLRKVLFKNIVLSGGSTLFKGFGDRLLSEIKKNVTKGNSD</sequence>
<keyword evidence="3" id="KW-0547">Nucleotide-binding</keyword>
<dbReference type="Gene3D" id="3.30.420.40">
    <property type="match status" value="2"/>
</dbReference>
<evidence type="ECO:0000256" key="6">
    <source>
        <dbReference type="ARBA" id="ARBA00038483"/>
    </source>
</evidence>